<evidence type="ECO:0000313" key="2">
    <source>
        <dbReference type="Proteomes" id="UP000198318"/>
    </source>
</evidence>
<dbReference type="EMBL" id="FZOR01000015">
    <property type="protein sequence ID" value="SNT08219.1"/>
    <property type="molecule type" value="Genomic_DNA"/>
</dbReference>
<reference evidence="1 2" key="1">
    <citation type="submission" date="2017-06" db="EMBL/GenBank/DDBJ databases">
        <authorList>
            <person name="Kim H.J."/>
            <person name="Triplett B.A."/>
        </authorList>
    </citation>
    <scope>NUCLEOTIDE SEQUENCE [LARGE SCALE GENOMIC DNA]</scope>
    <source>
        <strain evidence="1 2">DSM 44715</strain>
    </source>
</reference>
<organism evidence="1 2">
    <name type="scientific">Actinomadura meyerae</name>
    <dbReference type="NCBI Taxonomy" id="240840"/>
    <lineage>
        <taxon>Bacteria</taxon>
        <taxon>Bacillati</taxon>
        <taxon>Actinomycetota</taxon>
        <taxon>Actinomycetes</taxon>
        <taxon>Streptosporangiales</taxon>
        <taxon>Thermomonosporaceae</taxon>
        <taxon>Actinomadura</taxon>
    </lineage>
</organism>
<name>A0A239JR36_9ACTN</name>
<proteinExistence type="predicted"/>
<dbReference type="Proteomes" id="UP000198318">
    <property type="component" value="Unassembled WGS sequence"/>
</dbReference>
<sequence length="95" mass="10049">MTPDSRARLDALGTVLRAHGFTAWMTPEGLHVENPDAAGCCTPHPCVVLLAEARGDDGGRLWYVTSYREPLAEADRVTDAVMAVRSLLGGAGVSV</sequence>
<dbReference type="RefSeq" id="WP_089327134.1">
    <property type="nucleotide sequence ID" value="NZ_FZOR01000015.1"/>
</dbReference>
<dbReference type="AlphaFoldDB" id="A0A239JR36"/>
<evidence type="ECO:0000313" key="1">
    <source>
        <dbReference type="EMBL" id="SNT08219.1"/>
    </source>
</evidence>
<accession>A0A239JR36</accession>
<dbReference type="OrthoDB" id="3478678at2"/>
<evidence type="ECO:0008006" key="3">
    <source>
        <dbReference type="Google" id="ProtNLM"/>
    </source>
</evidence>
<protein>
    <recommendedName>
        <fullName evidence="3">SUKH-3 immunity protein</fullName>
    </recommendedName>
</protein>
<gene>
    <name evidence="1" type="ORF">SAMN05443665_1015135</name>
</gene>
<keyword evidence="2" id="KW-1185">Reference proteome</keyword>